<keyword evidence="3" id="KW-0238">DNA-binding</keyword>
<evidence type="ECO:0000256" key="4">
    <source>
        <dbReference type="ARBA" id="ARBA00023163"/>
    </source>
</evidence>
<evidence type="ECO:0000313" key="9">
    <source>
        <dbReference type="Proteomes" id="UP000180246"/>
    </source>
</evidence>
<keyword evidence="1 5" id="KW-0597">Phosphoprotein</keyword>
<reference evidence="8 9" key="1">
    <citation type="submission" date="2014-10" db="EMBL/GenBank/DDBJ databases">
        <authorList>
            <person name="Seo M.-J."/>
            <person name="Seok Y.J."/>
            <person name="Cha I.-T."/>
        </authorList>
    </citation>
    <scope>NUCLEOTIDE SEQUENCE [LARGE SCALE GENOMIC DNA]</scope>
    <source>
        <strain evidence="8 9">NEU</strain>
    </source>
</reference>
<keyword evidence="2" id="KW-0805">Transcription regulation</keyword>
<protein>
    <submittedName>
        <fullName evidence="8">Bacterial regulatory s, luxR family protein</fullName>
    </submittedName>
</protein>
<dbReference type="RefSeq" id="WP_071363573.1">
    <property type="nucleotide sequence ID" value="NZ_JRYB01000001.1"/>
</dbReference>
<dbReference type="Proteomes" id="UP000180246">
    <property type="component" value="Unassembled WGS sequence"/>
</dbReference>
<accession>A0A1S2N488</accession>
<dbReference type="CDD" id="cd06170">
    <property type="entry name" value="LuxR_C_like"/>
    <property type="match status" value="1"/>
</dbReference>
<comment type="caution">
    <text evidence="8">The sequence shown here is derived from an EMBL/GenBank/DDBJ whole genome shotgun (WGS) entry which is preliminary data.</text>
</comment>
<evidence type="ECO:0000256" key="3">
    <source>
        <dbReference type="ARBA" id="ARBA00023125"/>
    </source>
</evidence>
<dbReference type="InterPro" id="IPR000792">
    <property type="entry name" value="Tscrpt_reg_LuxR_C"/>
</dbReference>
<evidence type="ECO:0000259" key="6">
    <source>
        <dbReference type="PROSITE" id="PS50043"/>
    </source>
</evidence>
<dbReference type="SUPFAM" id="SSF46894">
    <property type="entry name" value="C-terminal effector domain of the bipartite response regulators"/>
    <property type="match status" value="1"/>
</dbReference>
<dbReference type="GO" id="GO:0006355">
    <property type="term" value="P:regulation of DNA-templated transcription"/>
    <property type="evidence" value="ECO:0007669"/>
    <property type="project" value="InterPro"/>
</dbReference>
<dbReference type="SMART" id="SM00448">
    <property type="entry name" value="REC"/>
    <property type="match status" value="1"/>
</dbReference>
<dbReference type="Gene3D" id="3.40.50.2300">
    <property type="match status" value="1"/>
</dbReference>
<dbReference type="EMBL" id="JRYB01000001">
    <property type="protein sequence ID" value="OIJ39703.1"/>
    <property type="molecule type" value="Genomic_DNA"/>
</dbReference>
<evidence type="ECO:0000256" key="2">
    <source>
        <dbReference type="ARBA" id="ARBA00023015"/>
    </source>
</evidence>
<dbReference type="InterPro" id="IPR011006">
    <property type="entry name" value="CheY-like_superfamily"/>
</dbReference>
<evidence type="ECO:0000256" key="5">
    <source>
        <dbReference type="PROSITE-ProRule" id="PRU00169"/>
    </source>
</evidence>
<dbReference type="Pfam" id="PF00072">
    <property type="entry name" value="Response_reg"/>
    <property type="match status" value="1"/>
</dbReference>
<dbReference type="InterPro" id="IPR001789">
    <property type="entry name" value="Sig_transdc_resp-reg_receiver"/>
</dbReference>
<evidence type="ECO:0000313" key="8">
    <source>
        <dbReference type="EMBL" id="OIJ39703.1"/>
    </source>
</evidence>
<dbReference type="InterPro" id="IPR058245">
    <property type="entry name" value="NreC/VraR/RcsB-like_REC"/>
</dbReference>
<name>A0A1S2N488_9BURK</name>
<dbReference type="PRINTS" id="PR00038">
    <property type="entry name" value="HTHLUXR"/>
</dbReference>
<feature type="domain" description="Response regulatory" evidence="7">
    <location>
        <begin position="3"/>
        <end position="117"/>
    </location>
</feature>
<dbReference type="PROSITE" id="PS50110">
    <property type="entry name" value="RESPONSE_REGULATORY"/>
    <property type="match status" value="1"/>
</dbReference>
<evidence type="ECO:0000259" key="7">
    <source>
        <dbReference type="PROSITE" id="PS50110"/>
    </source>
</evidence>
<gene>
    <name evidence="8" type="ORF">LO55_5106</name>
</gene>
<dbReference type="PANTHER" id="PTHR43214:SF24">
    <property type="entry name" value="TRANSCRIPTIONAL REGULATORY PROTEIN NARL-RELATED"/>
    <property type="match status" value="1"/>
</dbReference>
<dbReference type="SUPFAM" id="SSF52172">
    <property type="entry name" value="CheY-like"/>
    <property type="match status" value="1"/>
</dbReference>
<evidence type="ECO:0000256" key="1">
    <source>
        <dbReference type="ARBA" id="ARBA00022553"/>
    </source>
</evidence>
<proteinExistence type="predicted"/>
<dbReference type="PROSITE" id="PS50043">
    <property type="entry name" value="HTH_LUXR_2"/>
    <property type="match status" value="1"/>
</dbReference>
<keyword evidence="4" id="KW-0804">Transcription</keyword>
<sequence>MIRVGLVDDQTLVRSGIRGLLDLTDDIRVVAEAADVDAARAMLATHALDVLLLDVRMPGCDGVDLLRRQSAALPPTIMLTTFDDDAVLFEAMRLGARGFLLKDISLERLAEGLRAVAGGATLFRPGMTERVRASYQRTHGATAAAGAAGLTRREIEILALMAGGLSNAEIGAALGVSEGTVKNHVSSILSKLGVRDRVRAVLRGIELELV</sequence>
<dbReference type="GO" id="GO:0003677">
    <property type="term" value="F:DNA binding"/>
    <property type="evidence" value="ECO:0007669"/>
    <property type="project" value="UniProtKB-KW"/>
</dbReference>
<dbReference type="CDD" id="cd17535">
    <property type="entry name" value="REC_NarL-like"/>
    <property type="match status" value="1"/>
</dbReference>
<dbReference type="InterPro" id="IPR016032">
    <property type="entry name" value="Sig_transdc_resp-reg_C-effctor"/>
</dbReference>
<dbReference type="AlphaFoldDB" id="A0A1S2N488"/>
<dbReference type="Pfam" id="PF00196">
    <property type="entry name" value="GerE"/>
    <property type="match status" value="1"/>
</dbReference>
<dbReference type="InterPro" id="IPR039420">
    <property type="entry name" value="WalR-like"/>
</dbReference>
<organism evidence="8 9">
    <name type="scientific">Massilia timonae</name>
    <dbReference type="NCBI Taxonomy" id="47229"/>
    <lineage>
        <taxon>Bacteria</taxon>
        <taxon>Pseudomonadati</taxon>
        <taxon>Pseudomonadota</taxon>
        <taxon>Betaproteobacteria</taxon>
        <taxon>Burkholderiales</taxon>
        <taxon>Oxalobacteraceae</taxon>
        <taxon>Telluria group</taxon>
        <taxon>Massilia</taxon>
    </lineage>
</organism>
<dbReference type="SMART" id="SM00421">
    <property type="entry name" value="HTH_LUXR"/>
    <property type="match status" value="1"/>
</dbReference>
<feature type="modified residue" description="4-aspartylphosphate" evidence="5">
    <location>
        <position position="54"/>
    </location>
</feature>
<dbReference type="PANTHER" id="PTHR43214">
    <property type="entry name" value="TWO-COMPONENT RESPONSE REGULATOR"/>
    <property type="match status" value="1"/>
</dbReference>
<dbReference type="PROSITE" id="PS00622">
    <property type="entry name" value="HTH_LUXR_1"/>
    <property type="match status" value="1"/>
</dbReference>
<dbReference type="GO" id="GO:0000160">
    <property type="term" value="P:phosphorelay signal transduction system"/>
    <property type="evidence" value="ECO:0007669"/>
    <property type="project" value="InterPro"/>
</dbReference>
<feature type="domain" description="HTH luxR-type" evidence="6">
    <location>
        <begin position="143"/>
        <end position="208"/>
    </location>
</feature>